<evidence type="ECO:0000313" key="8">
    <source>
        <dbReference type="EMBL" id="CAI8592842.1"/>
    </source>
</evidence>
<dbReference type="PROSITE" id="PS51754">
    <property type="entry name" value="OVATE"/>
    <property type="match status" value="1"/>
</dbReference>
<gene>
    <name evidence="8" type="ORF">VFH_I061280</name>
</gene>
<comment type="function">
    <text evidence="6">Transcriptional repressor that regulates multiple aspects of plant growth and development.</text>
</comment>
<dbReference type="Pfam" id="PF04844">
    <property type="entry name" value="Ovate"/>
    <property type="match status" value="1"/>
</dbReference>
<evidence type="ECO:0000256" key="2">
    <source>
        <dbReference type="ARBA" id="ARBA00022491"/>
    </source>
</evidence>
<protein>
    <recommendedName>
        <fullName evidence="6">Transcription repressor</fullName>
    </recommendedName>
    <alternativeName>
        <fullName evidence="6">Ovate family protein</fullName>
    </alternativeName>
</protein>
<sequence>MSFNINKKKFLRTLFSSNKSCGCLKIKPSNVLEPSIKPKISIYQNQNKNPSSATSSASTTNDDDKVLAFSPVCEAKISHHNNNTILKLGTKLVDSIAVEKESDDPYDDFRNSILQMILERKIYAEKDLEELLECFLQLNAKCHHQVIVEAFMEICEEIFPKKLQGEGEESQRNNQINGKS</sequence>
<evidence type="ECO:0000259" key="7">
    <source>
        <dbReference type="PROSITE" id="PS51754"/>
    </source>
</evidence>
<keyword evidence="2 6" id="KW-0678">Repressor</keyword>
<evidence type="ECO:0000256" key="4">
    <source>
        <dbReference type="ARBA" id="ARBA00023163"/>
    </source>
</evidence>
<dbReference type="Proteomes" id="UP001157006">
    <property type="component" value="Chromosome 1S"/>
</dbReference>
<dbReference type="PANTHER" id="PTHR33057">
    <property type="entry name" value="TRANSCRIPTION REPRESSOR OFP7-RELATED"/>
    <property type="match status" value="1"/>
</dbReference>
<keyword evidence="9" id="KW-1185">Reference proteome</keyword>
<comment type="subcellular location">
    <subcellularLocation>
        <location evidence="1 6">Nucleus</location>
    </subcellularLocation>
</comment>
<keyword evidence="3 6" id="KW-0805">Transcription regulation</keyword>
<dbReference type="InterPro" id="IPR006458">
    <property type="entry name" value="Ovate_C"/>
</dbReference>
<dbReference type="InterPro" id="IPR038933">
    <property type="entry name" value="Ovate"/>
</dbReference>
<dbReference type="AlphaFoldDB" id="A0AAV0Z7Y6"/>
<dbReference type="NCBIfam" id="TIGR01568">
    <property type="entry name" value="A_thal_3678"/>
    <property type="match status" value="1"/>
</dbReference>
<accession>A0AAV0Z7Y6</accession>
<reference evidence="8 9" key="1">
    <citation type="submission" date="2023-01" db="EMBL/GenBank/DDBJ databases">
        <authorList>
            <person name="Kreplak J."/>
        </authorList>
    </citation>
    <scope>NUCLEOTIDE SEQUENCE [LARGE SCALE GENOMIC DNA]</scope>
</reference>
<dbReference type="PANTHER" id="PTHR33057:SF132">
    <property type="entry name" value="TRANSCRIPTION REPRESSOR"/>
    <property type="match status" value="1"/>
</dbReference>
<evidence type="ECO:0000313" key="9">
    <source>
        <dbReference type="Proteomes" id="UP001157006"/>
    </source>
</evidence>
<evidence type="ECO:0000256" key="6">
    <source>
        <dbReference type="RuleBase" id="RU367028"/>
    </source>
</evidence>
<dbReference type="EMBL" id="OX451735">
    <property type="protein sequence ID" value="CAI8592842.1"/>
    <property type="molecule type" value="Genomic_DNA"/>
</dbReference>
<name>A0AAV0Z7Y6_VICFA</name>
<dbReference type="GO" id="GO:0005634">
    <property type="term" value="C:nucleus"/>
    <property type="evidence" value="ECO:0007669"/>
    <property type="project" value="UniProtKB-SubCell"/>
</dbReference>
<evidence type="ECO:0000256" key="5">
    <source>
        <dbReference type="ARBA" id="ARBA00023242"/>
    </source>
</evidence>
<evidence type="ECO:0000256" key="3">
    <source>
        <dbReference type="ARBA" id="ARBA00023015"/>
    </source>
</evidence>
<keyword evidence="5 6" id="KW-0539">Nucleus</keyword>
<dbReference type="GO" id="GO:0045892">
    <property type="term" value="P:negative regulation of DNA-templated transcription"/>
    <property type="evidence" value="ECO:0007669"/>
    <property type="project" value="UniProtKB-UniRule"/>
</dbReference>
<evidence type="ECO:0000256" key="1">
    <source>
        <dbReference type="ARBA" id="ARBA00004123"/>
    </source>
</evidence>
<organism evidence="8 9">
    <name type="scientific">Vicia faba</name>
    <name type="common">Broad bean</name>
    <name type="synonym">Faba vulgaris</name>
    <dbReference type="NCBI Taxonomy" id="3906"/>
    <lineage>
        <taxon>Eukaryota</taxon>
        <taxon>Viridiplantae</taxon>
        <taxon>Streptophyta</taxon>
        <taxon>Embryophyta</taxon>
        <taxon>Tracheophyta</taxon>
        <taxon>Spermatophyta</taxon>
        <taxon>Magnoliopsida</taxon>
        <taxon>eudicotyledons</taxon>
        <taxon>Gunneridae</taxon>
        <taxon>Pentapetalae</taxon>
        <taxon>rosids</taxon>
        <taxon>fabids</taxon>
        <taxon>Fabales</taxon>
        <taxon>Fabaceae</taxon>
        <taxon>Papilionoideae</taxon>
        <taxon>50 kb inversion clade</taxon>
        <taxon>NPAAA clade</taxon>
        <taxon>Hologalegina</taxon>
        <taxon>IRL clade</taxon>
        <taxon>Fabeae</taxon>
        <taxon>Vicia</taxon>
    </lineage>
</organism>
<proteinExistence type="predicted"/>
<feature type="domain" description="OVATE" evidence="7">
    <location>
        <begin position="98"/>
        <end position="157"/>
    </location>
</feature>
<keyword evidence="4 6" id="KW-0804">Transcription</keyword>